<dbReference type="Proteomes" id="UP000273159">
    <property type="component" value="Unassembled WGS sequence"/>
</dbReference>
<accession>A0A3B0G175</accession>
<dbReference type="RefSeq" id="WP_120691223.1">
    <property type="nucleotide sequence ID" value="NZ_RBNH01000001.1"/>
</dbReference>
<name>A0A3B0G175_PSEPS</name>
<evidence type="ECO:0000313" key="3">
    <source>
        <dbReference type="Proteomes" id="UP000273159"/>
    </source>
</evidence>
<feature type="transmembrane region" description="Helical" evidence="1">
    <location>
        <begin position="230"/>
        <end position="251"/>
    </location>
</feature>
<dbReference type="AlphaFoldDB" id="A0A3B0G175"/>
<proteinExistence type="predicted"/>
<feature type="transmembrane region" description="Helical" evidence="1">
    <location>
        <begin position="198"/>
        <end position="218"/>
    </location>
</feature>
<dbReference type="EMBL" id="RBNH01000001">
    <property type="protein sequence ID" value="RKO27542.1"/>
    <property type="molecule type" value="Genomic_DNA"/>
</dbReference>
<gene>
    <name evidence="2" type="ORF">D7Z96_00980</name>
</gene>
<sequence>MPESSGDVDPTTARTLGVLAEPEVTAEFAERNGREVGHLLNLVDERHDWSVVIEYRDFTAGNGLTPMLGPMAKHRSRREWDVMVCLTDLPIRFEGRTVVAEVALGEPISLVSLPALGAFNLDRRVRTAVADLGWAMHRHFDSEDDAGEFGPPSLHQSRHIETAVPDDGLIGFRYVSATRLGRGRLLAGMLRANRPWRLVFGLRSAMAAAIATGAFALVTDTIWQLADLLGAPRLTLLMVLSISTMVLWIITQHDLWESPRRDNLLERYKASLYNVSTVWSLTIGVVISYVLLFVAVLLAAVFTIDDGLLALTLQHPVAVWDFMEVTWMTTSAALIGGALGSGFESKDDILRAAYGQRERHRRQSADADE</sequence>
<evidence type="ECO:0000313" key="2">
    <source>
        <dbReference type="EMBL" id="RKO27542.1"/>
    </source>
</evidence>
<feature type="transmembrane region" description="Helical" evidence="1">
    <location>
        <begin position="272"/>
        <end position="302"/>
    </location>
</feature>
<keyword evidence="1" id="KW-0472">Membrane</keyword>
<reference evidence="2 3" key="1">
    <citation type="submission" date="2018-10" db="EMBL/GenBank/DDBJ databases">
        <title>Genome-guide identification and characterization of bacteria that degrade polycyclic aromatic hydrocarbons and resist hexavalent chromium simultaneously.</title>
        <authorList>
            <person name="Feng H."/>
        </authorList>
    </citation>
    <scope>NUCLEOTIDE SEQUENCE [LARGE SCALE GENOMIC DNA]</scope>
    <source>
        <strain evidence="2 3">J015</strain>
    </source>
</reference>
<feature type="transmembrane region" description="Helical" evidence="1">
    <location>
        <begin position="322"/>
        <end position="343"/>
    </location>
</feature>
<protein>
    <recommendedName>
        <fullName evidence="4">DUF2267 domain-containing protein</fullName>
    </recommendedName>
</protein>
<reference evidence="3" key="2">
    <citation type="submission" date="2018-10" db="EMBL/GenBank/DDBJ databases">
        <authorList>
            <person name="Wang Y."/>
            <person name="Wang J."/>
            <person name="Yang X."/>
            <person name="Wang Z."/>
            <person name="Huang Y."/>
        </authorList>
    </citation>
    <scope>NUCLEOTIDE SEQUENCE [LARGE SCALE GENOMIC DNA]</scope>
    <source>
        <strain evidence="3">J015</strain>
    </source>
</reference>
<evidence type="ECO:0000256" key="1">
    <source>
        <dbReference type="SAM" id="Phobius"/>
    </source>
</evidence>
<keyword evidence="1" id="KW-0812">Transmembrane</keyword>
<organism evidence="2 3">
    <name type="scientific">Pseudarthrobacter phenanthrenivorans</name>
    <name type="common">Arthrobacter phenanthrenivorans</name>
    <dbReference type="NCBI Taxonomy" id="361575"/>
    <lineage>
        <taxon>Bacteria</taxon>
        <taxon>Bacillati</taxon>
        <taxon>Actinomycetota</taxon>
        <taxon>Actinomycetes</taxon>
        <taxon>Micrococcales</taxon>
        <taxon>Micrococcaceae</taxon>
        <taxon>Pseudarthrobacter</taxon>
    </lineage>
</organism>
<keyword evidence="1" id="KW-1133">Transmembrane helix</keyword>
<comment type="caution">
    <text evidence="2">The sequence shown here is derived from an EMBL/GenBank/DDBJ whole genome shotgun (WGS) entry which is preliminary data.</text>
</comment>
<evidence type="ECO:0008006" key="4">
    <source>
        <dbReference type="Google" id="ProtNLM"/>
    </source>
</evidence>